<dbReference type="EMBL" id="SOGN01000040">
    <property type="protein sequence ID" value="TFC80589.1"/>
    <property type="molecule type" value="Genomic_DNA"/>
</dbReference>
<evidence type="ECO:0000313" key="2">
    <source>
        <dbReference type="Proteomes" id="UP000298433"/>
    </source>
</evidence>
<keyword evidence="2" id="KW-1185">Reference proteome</keyword>
<protein>
    <submittedName>
        <fullName evidence="1">Uncharacterized protein</fullName>
    </submittedName>
</protein>
<name>A0A4R8XQA5_9MICO</name>
<dbReference type="Proteomes" id="UP000298433">
    <property type="component" value="Unassembled WGS sequence"/>
</dbReference>
<gene>
    <name evidence="1" type="ORF">E3T23_08535</name>
</gene>
<reference evidence="1 2" key="1">
    <citation type="submission" date="2019-03" db="EMBL/GenBank/DDBJ databases">
        <title>Genomics of glacier-inhabiting Cryobacterium strains.</title>
        <authorList>
            <person name="Liu Q."/>
            <person name="Xin Y.-H."/>
        </authorList>
    </citation>
    <scope>NUCLEOTIDE SEQUENCE [LARGE SCALE GENOMIC DNA]</scope>
    <source>
        <strain evidence="1 2">TMT2-48-2</strain>
    </source>
</reference>
<evidence type="ECO:0000313" key="1">
    <source>
        <dbReference type="EMBL" id="TFC80589.1"/>
    </source>
</evidence>
<dbReference type="OrthoDB" id="5123533at2"/>
<organism evidence="1 2">
    <name type="scientific">Cryobacterium cheniae</name>
    <dbReference type="NCBI Taxonomy" id="1259262"/>
    <lineage>
        <taxon>Bacteria</taxon>
        <taxon>Bacillati</taxon>
        <taxon>Actinomycetota</taxon>
        <taxon>Actinomycetes</taxon>
        <taxon>Micrococcales</taxon>
        <taxon>Microbacteriaceae</taxon>
        <taxon>Cryobacterium</taxon>
    </lineage>
</organism>
<accession>A0A4R8XQA5</accession>
<sequence length="146" mass="14200">MQLNRVHVLAVTLAVAGLTVLTGCTGETVGNAVDGAVNGATGGDVSLGGQLPEGWPEEIPLIDGNIGFGAANPADGDRGWVVTVASSAADPLADATAKLEAAGFTADTGATANVGETGVAALTNKTWSVVVAGTPEGVLYTVSPAA</sequence>
<dbReference type="AlphaFoldDB" id="A0A4R8XQA5"/>
<dbReference type="PROSITE" id="PS51257">
    <property type="entry name" value="PROKAR_LIPOPROTEIN"/>
    <property type="match status" value="1"/>
</dbReference>
<proteinExistence type="predicted"/>
<comment type="caution">
    <text evidence="1">The sequence shown here is derived from an EMBL/GenBank/DDBJ whole genome shotgun (WGS) entry which is preliminary data.</text>
</comment>